<gene>
    <name evidence="1" type="ORF">DCAF_LOCUS1</name>
</gene>
<proteinExistence type="predicted"/>
<organism evidence="1 2">
    <name type="scientific">Dovyalis caffra</name>
    <dbReference type="NCBI Taxonomy" id="77055"/>
    <lineage>
        <taxon>Eukaryota</taxon>
        <taxon>Viridiplantae</taxon>
        <taxon>Streptophyta</taxon>
        <taxon>Embryophyta</taxon>
        <taxon>Tracheophyta</taxon>
        <taxon>Spermatophyta</taxon>
        <taxon>Magnoliopsida</taxon>
        <taxon>eudicotyledons</taxon>
        <taxon>Gunneridae</taxon>
        <taxon>Pentapetalae</taxon>
        <taxon>rosids</taxon>
        <taxon>fabids</taxon>
        <taxon>Malpighiales</taxon>
        <taxon>Salicaceae</taxon>
        <taxon>Flacourtieae</taxon>
        <taxon>Dovyalis</taxon>
    </lineage>
</organism>
<keyword evidence="2" id="KW-1185">Reference proteome</keyword>
<sequence length="136" mass="16027">APYTDLFGINFHLFNLQKAKDLLDWEPKISLHKGLPMMVSDLKQCIFGDHKEKVPMYILDENFQRDINSKSTSTYRIPIVLRYFPLTPYLQRLFMCEETTMHNDFNNDADDICDDDPIRLTPLDGLEKMHLPKLYT</sequence>
<feature type="non-terminal residue" evidence="1">
    <location>
        <position position="1"/>
    </location>
</feature>
<dbReference type="Proteomes" id="UP001314170">
    <property type="component" value="Unassembled WGS sequence"/>
</dbReference>
<comment type="caution">
    <text evidence="1">The sequence shown here is derived from an EMBL/GenBank/DDBJ whole genome shotgun (WGS) entry which is preliminary data.</text>
</comment>
<protein>
    <submittedName>
        <fullName evidence="1">Uncharacterized protein</fullName>
    </submittedName>
</protein>
<feature type="non-terminal residue" evidence="1">
    <location>
        <position position="136"/>
    </location>
</feature>
<accession>A0AAV1QNP7</accession>
<evidence type="ECO:0000313" key="2">
    <source>
        <dbReference type="Proteomes" id="UP001314170"/>
    </source>
</evidence>
<name>A0AAV1QNP7_9ROSI</name>
<dbReference type="AlphaFoldDB" id="A0AAV1QNP7"/>
<dbReference type="Gene3D" id="3.90.25.10">
    <property type="entry name" value="UDP-galactose 4-epimerase, domain 1"/>
    <property type="match status" value="1"/>
</dbReference>
<dbReference type="EMBL" id="CAWUPB010000001">
    <property type="protein sequence ID" value="CAK7322395.1"/>
    <property type="molecule type" value="Genomic_DNA"/>
</dbReference>
<reference evidence="1 2" key="1">
    <citation type="submission" date="2024-01" db="EMBL/GenBank/DDBJ databases">
        <authorList>
            <person name="Waweru B."/>
        </authorList>
    </citation>
    <scope>NUCLEOTIDE SEQUENCE [LARGE SCALE GENOMIC DNA]</scope>
</reference>
<evidence type="ECO:0000313" key="1">
    <source>
        <dbReference type="EMBL" id="CAK7322395.1"/>
    </source>
</evidence>